<sequence length="204" mass="21464">MGEAPSRGDGRDRVALGGVRGLQVTVGPGEPDPTQVVQRAAVLVLAEQVLQLARADPGGRGDPVAVQGQRGEVDLLAGRPPRLVRRDQAYVPGDGVELASGGAERQAARVDLLHAQRPVQVSEAQAHAVKAHECALRAHKQAAERYRCAADLHARLADVFEARGDQTLPQRYREAADGCRSAGSRERHAVSDGSSGPGCADPDV</sequence>
<accession>A0A9W6UBT8</accession>
<feature type="region of interest" description="Disordered" evidence="1">
    <location>
        <begin position="173"/>
        <end position="204"/>
    </location>
</feature>
<gene>
    <name evidence="2" type="ORF">GCM10017577_66660</name>
</gene>
<name>A0A9W6UBT8_9PSEU</name>
<evidence type="ECO:0000313" key="3">
    <source>
        <dbReference type="Proteomes" id="UP001143463"/>
    </source>
</evidence>
<protein>
    <submittedName>
        <fullName evidence="2">Uncharacterized protein</fullName>
    </submittedName>
</protein>
<evidence type="ECO:0000313" key="2">
    <source>
        <dbReference type="EMBL" id="GLL15515.1"/>
    </source>
</evidence>
<reference evidence="2" key="2">
    <citation type="submission" date="2023-01" db="EMBL/GenBank/DDBJ databases">
        <authorList>
            <person name="Sun Q."/>
            <person name="Evtushenko L."/>
        </authorList>
    </citation>
    <scope>NUCLEOTIDE SEQUENCE</scope>
    <source>
        <strain evidence="2">VKM Ac-1069</strain>
    </source>
</reference>
<reference evidence="2" key="1">
    <citation type="journal article" date="2014" name="Int. J. Syst. Evol. Microbiol.">
        <title>Complete genome sequence of Corynebacterium casei LMG S-19264T (=DSM 44701T), isolated from a smear-ripened cheese.</title>
        <authorList>
            <consortium name="US DOE Joint Genome Institute (JGI-PGF)"/>
            <person name="Walter F."/>
            <person name="Albersmeier A."/>
            <person name="Kalinowski J."/>
            <person name="Ruckert C."/>
        </authorList>
    </citation>
    <scope>NUCLEOTIDE SEQUENCE</scope>
    <source>
        <strain evidence="2">VKM Ac-1069</strain>
    </source>
</reference>
<evidence type="ECO:0000256" key="1">
    <source>
        <dbReference type="SAM" id="MobiDB-lite"/>
    </source>
</evidence>
<proteinExistence type="predicted"/>
<organism evidence="2 3">
    <name type="scientific">Pseudonocardia halophobica</name>
    <dbReference type="NCBI Taxonomy" id="29401"/>
    <lineage>
        <taxon>Bacteria</taxon>
        <taxon>Bacillati</taxon>
        <taxon>Actinomycetota</taxon>
        <taxon>Actinomycetes</taxon>
        <taxon>Pseudonocardiales</taxon>
        <taxon>Pseudonocardiaceae</taxon>
        <taxon>Pseudonocardia</taxon>
    </lineage>
</organism>
<keyword evidence="3" id="KW-1185">Reference proteome</keyword>
<dbReference type="EMBL" id="BSFQ01000048">
    <property type="protein sequence ID" value="GLL15515.1"/>
    <property type="molecule type" value="Genomic_DNA"/>
</dbReference>
<dbReference type="Proteomes" id="UP001143463">
    <property type="component" value="Unassembled WGS sequence"/>
</dbReference>
<comment type="caution">
    <text evidence="2">The sequence shown here is derived from an EMBL/GenBank/DDBJ whole genome shotgun (WGS) entry which is preliminary data.</text>
</comment>
<feature type="compositionally biased region" description="Basic and acidic residues" evidence="1">
    <location>
        <begin position="173"/>
        <end position="190"/>
    </location>
</feature>
<dbReference type="AlphaFoldDB" id="A0A9W6UBT8"/>